<keyword evidence="1" id="KW-0812">Transmembrane</keyword>
<accession>A0A0M0H8P6</accession>
<dbReference type="Pfam" id="PF07885">
    <property type="entry name" value="Ion_trans_2"/>
    <property type="match status" value="1"/>
</dbReference>
<feature type="domain" description="Potassium channel" evidence="2">
    <location>
        <begin position="41"/>
        <end position="111"/>
    </location>
</feature>
<keyword evidence="1" id="KW-0472">Membrane</keyword>
<keyword evidence="1" id="KW-1133">Transmembrane helix</keyword>
<dbReference type="Proteomes" id="UP000037269">
    <property type="component" value="Unassembled WGS sequence"/>
</dbReference>
<organism evidence="3 4">
    <name type="scientific">Aneurinibacillus migulanus</name>
    <name type="common">Bacillus migulanus</name>
    <dbReference type="NCBI Taxonomy" id="47500"/>
    <lineage>
        <taxon>Bacteria</taxon>
        <taxon>Bacillati</taxon>
        <taxon>Bacillota</taxon>
        <taxon>Bacilli</taxon>
        <taxon>Bacillales</taxon>
        <taxon>Paenibacillaceae</taxon>
        <taxon>Aneurinibacillus group</taxon>
        <taxon>Aneurinibacillus</taxon>
    </lineage>
</organism>
<evidence type="ECO:0000256" key="1">
    <source>
        <dbReference type="SAM" id="Phobius"/>
    </source>
</evidence>
<name>A0A0M0H8P6_ANEMI</name>
<dbReference type="PATRIC" id="fig|47500.12.peg.5139"/>
<comment type="caution">
    <text evidence="3">The sequence shown here is derived from an EMBL/GenBank/DDBJ whole genome shotgun (WGS) entry which is preliminary data.</text>
</comment>
<feature type="transmembrane region" description="Helical" evidence="1">
    <location>
        <begin position="95"/>
        <end position="116"/>
    </location>
</feature>
<sequence>MCCGCEKMKRSIIGRKTWHNFLVLFLLYMNLVLSFGLIYCLIEWSGWGFILDHYASYAHQQQWHDRITRSFYFSAITLLSVGYGDLSPFGLARGVAILEAMIGYVLPAALVIRYFTLPGPEGRKFRLSGWRAPKK</sequence>
<dbReference type="SUPFAM" id="SSF81324">
    <property type="entry name" value="Voltage-gated potassium channels"/>
    <property type="match status" value="1"/>
</dbReference>
<dbReference type="InterPro" id="IPR013099">
    <property type="entry name" value="K_chnl_dom"/>
</dbReference>
<evidence type="ECO:0000313" key="4">
    <source>
        <dbReference type="Proteomes" id="UP000037269"/>
    </source>
</evidence>
<proteinExistence type="predicted"/>
<protein>
    <recommendedName>
        <fullName evidence="2">Potassium channel domain-containing protein</fullName>
    </recommendedName>
</protein>
<feature type="transmembrane region" description="Helical" evidence="1">
    <location>
        <begin position="21"/>
        <end position="42"/>
    </location>
</feature>
<dbReference type="Gene3D" id="1.10.287.70">
    <property type="match status" value="1"/>
</dbReference>
<dbReference type="STRING" id="47500.AF333_08630"/>
<reference evidence="3 4" key="1">
    <citation type="submission" date="2015-07" db="EMBL/GenBank/DDBJ databases">
        <title>Fjat-14205 dsm 2895.</title>
        <authorList>
            <person name="Liu B."/>
            <person name="Wang J."/>
            <person name="Zhu Y."/>
            <person name="Liu G."/>
            <person name="Chen Q."/>
            <person name="Chen Z."/>
            <person name="Lan J."/>
            <person name="Che J."/>
            <person name="Ge C."/>
            <person name="Shi H."/>
            <person name="Pan Z."/>
            <person name="Liu X."/>
        </authorList>
    </citation>
    <scope>NUCLEOTIDE SEQUENCE [LARGE SCALE GENOMIC DNA]</scope>
    <source>
        <strain evidence="3 4">DSM 2895</strain>
    </source>
</reference>
<evidence type="ECO:0000259" key="2">
    <source>
        <dbReference type="Pfam" id="PF07885"/>
    </source>
</evidence>
<dbReference type="AlphaFoldDB" id="A0A0M0H8P6"/>
<gene>
    <name evidence="3" type="ORF">AF333_08630</name>
</gene>
<dbReference type="EMBL" id="LGUG01000004">
    <property type="protein sequence ID" value="KON98440.1"/>
    <property type="molecule type" value="Genomic_DNA"/>
</dbReference>
<evidence type="ECO:0000313" key="3">
    <source>
        <dbReference type="EMBL" id="KON98440.1"/>
    </source>
</evidence>
<keyword evidence="4" id="KW-1185">Reference proteome</keyword>